<feature type="domain" description="TonB-dependent receptor-like beta-barrel" evidence="14">
    <location>
        <begin position="270"/>
        <end position="681"/>
    </location>
</feature>
<keyword evidence="9 11" id="KW-0472">Membrane</keyword>
<evidence type="ECO:0000256" key="10">
    <source>
        <dbReference type="ARBA" id="ARBA00023237"/>
    </source>
</evidence>
<evidence type="ECO:0000256" key="3">
    <source>
        <dbReference type="ARBA" id="ARBA00022452"/>
    </source>
</evidence>
<dbReference type="GO" id="GO:0006826">
    <property type="term" value="P:iron ion transport"/>
    <property type="evidence" value="ECO:0007669"/>
    <property type="project" value="UniProtKB-KW"/>
</dbReference>
<dbReference type="EMBL" id="NSJB01000001">
    <property type="protein sequence ID" value="PAT38354.1"/>
    <property type="molecule type" value="Genomic_DNA"/>
</dbReference>
<comment type="subcellular location">
    <subcellularLocation>
        <location evidence="1 11">Cell outer membrane</location>
        <topology evidence="1 11">Multi-pass membrane protein</topology>
    </subcellularLocation>
</comment>
<dbReference type="InterPro" id="IPR012910">
    <property type="entry name" value="Plug_dom"/>
</dbReference>
<dbReference type="InterPro" id="IPR000531">
    <property type="entry name" value="Beta-barrel_TonB"/>
</dbReference>
<dbReference type="RefSeq" id="WP_095538635.1">
    <property type="nucleotide sequence ID" value="NZ_NSJB01000001.1"/>
</dbReference>
<feature type="chain" id="PRO_5013172187" evidence="13">
    <location>
        <begin position="31"/>
        <end position="716"/>
    </location>
</feature>
<keyword evidence="16" id="KW-0675">Receptor</keyword>
<evidence type="ECO:0000313" key="16">
    <source>
        <dbReference type="EMBL" id="PAT38354.1"/>
    </source>
</evidence>
<evidence type="ECO:0000256" key="5">
    <source>
        <dbReference type="ARBA" id="ARBA00022692"/>
    </source>
</evidence>
<evidence type="ECO:0000256" key="8">
    <source>
        <dbReference type="ARBA" id="ARBA00023077"/>
    </source>
</evidence>
<feature type="signal peptide" evidence="13">
    <location>
        <begin position="1"/>
        <end position="30"/>
    </location>
</feature>
<sequence>MDKETAVPPLQSWPQGRVCPVLAAALLACAALPAAGQTPAAPADPESITTLPAITVQARRSAEQVRDLPLTVQAVDEVELEERRLNHLEDLLRGTPGVEVNTWGGASNANVRIRGIGSLYQSGPDDTSVVVDVDGVPTSVGNAALGMLDVEQVEVLKGPQNALFGRSSSAGALNIRTRRPVLGHTGGHARAEAGSGHQHLAEGAFNLPLGERAAARLALRHNAQDYDYVNLNTGKPVSRPRDLSWRASLLWQPQAATEVVLRASRHDARRYQGSMLLRPYGDPPGQSLSRDGLIDDNRRQIGQYAVQLQHDLPWARLTAASSHERTDSDVINMTGSEVVLPMLGVNMELPQRVLENGTNWNHDLRLASLPGSRTFWVAGLNHYHSRRRYMQSHPGGLFDHDMDTRASAIYGEATWPLGQQLKLTTGLRHTRERKHYDALYSPRGFANASDSRSLSDGLTTGRLGLGWAASAQTNVYLTYARGAKAGGFNEYATQAADGVPYLSSKVDTLELGVKNELAGGRLRLNAALFASRVKNDHLIAFNPGTLANQYINADARSQGLELDAQWRAGGGLSFSGALSWIKGDIRRDVITNTPAGDVRAGNRLPDVPRLSALLGVQWQRALPAFWGLRSPVLNARLTLRHVGKRAADVQNSFDLDSYNKVDLRLGLVSGNTELYLWGDNLLDERYDLFGYQIRPGLQAGMPARGRSFGVGLTHHF</sequence>
<proteinExistence type="inferred from homology"/>
<dbReference type="GO" id="GO:0009279">
    <property type="term" value="C:cell outer membrane"/>
    <property type="evidence" value="ECO:0007669"/>
    <property type="project" value="UniProtKB-SubCell"/>
</dbReference>
<feature type="domain" description="TonB-dependent receptor plug" evidence="15">
    <location>
        <begin position="65"/>
        <end position="172"/>
    </location>
</feature>
<keyword evidence="13" id="KW-0732">Signal</keyword>
<name>A0A2A2AKV4_9BURK</name>
<evidence type="ECO:0000256" key="13">
    <source>
        <dbReference type="SAM" id="SignalP"/>
    </source>
</evidence>
<dbReference type="AlphaFoldDB" id="A0A2A2AKV4"/>
<keyword evidence="5 11" id="KW-0812">Transmembrane</keyword>
<keyword evidence="3 11" id="KW-1134">Transmembrane beta strand</keyword>
<reference evidence="16 17" key="1">
    <citation type="submission" date="2017-08" db="EMBL/GenBank/DDBJ databases">
        <title>WGS of Clinical strains of the CDC Group NO-1 linked to zoonotic infections in humans.</title>
        <authorList>
            <person name="Bernier A.-M."/>
            <person name="Bernard K."/>
        </authorList>
    </citation>
    <scope>NUCLEOTIDE SEQUENCE [LARGE SCALE GENOMIC DNA]</scope>
    <source>
        <strain evidence="16 17">NML00-0135</strain>
    </source>
</reference>
<keyword evidence="4" id="KW-0410">Iron transport</keyword>
<keyword evidence="10 11" id="KW-0998">Cell outer membrane</keyword>
<evidence type="ECO:0000256" key="6">
    <source>
        <dbReference type="ARBA" id="ARBA00023004"/>
    </source>
</evidence>
<dbReference type="Pfam" id="PF07715">
    <property type="entry name" value="Plug"/>
    <property type="match status" value="1"/>
</dbReference>
<evidence type="ECO:0000256" key="1">
    <source>
        <dbReference type="ARBA" id="ARBA00004571"/>
    </source>
</evidence>
<comment type="caution">
    <text evidence="16">The sequence shown here is derived from an EMBL/GenBank/DDBJ whole genome shotgun (WGS) entry which is preliminary data.</text>
</comment>
<evidence type="ECO:0000256" key="7">
    <source>
        <dbReference type="ARBA" id="ARBA00023065"/>
    </source>
</evidence>
<keyword evidence="2 11" id="KW-0813">Transport</keyword>
<evidence type="ECO:0000256" key="11">
    <source>
        <dbReference type="PROSITE-ProRule" id="PRU01360"/>
    </source>
</evidence>
<evidence type="ECO:0000259" key="15">
    <source>
        <dbReference type="Pfam" id="PF07715"/>
    </source>
</evidence>
<evidence type="ECO:0000259" key="14">
    <source>
        <dbReference type="Pfam" id="PF00593"/>
    </source>
</evidence>
<keyword evidence="7" id="KW-0406">Ion transport</keyword>
<keyword evidence="8 12" id="KW-0798">TonB box</keyword>
<dbReference type="PROSITE" id="PS52016">
    <property type="entry name" value="TONB_DEPENDENT_REC_3"/>
    <property type="match status" value="1"/>
</dbReference>
<evidence type="ECO:0000256" key="9">
    <source>
        <dbReference type="ARBA" id="ARBA00023136"/>
    </source>
</evidence>
<evidence type="ECO:0000256" key="2">
    <source>
        <dbReference type="ARBA" id="ARBA00022448"/>
    </source>
</evidence>
<dbReference type="CDD" id="cd01347">
    <property type="entry name" value="ligand_gated_channel"/>
    <property type="match status" value="1"/>
</dbReference>
<dbReference type="Pfam" id="PF00593">
    <property type="entry name" value="TonB_dep_Rec_b-barrel"/>
    <property type="match status" value="1"/>
</dbReference>
<keyword evidence="17" id="KW-1185">Reference proteome</keyword>
<dbReference type="InterPro" id="IPR036942">
    <property type="entry name" value="Beta-barrel_TonB_sf"/>
</dbReference>
<evidence type="ECO:0000313" key="17">
    <source>
        <dbReference type="Proteomes" id="UP000218054"/>
    </source>
</evidence>
<dbReference type="Gene3D" id="2.40.170.20">
    <property type="entry name" value="TonB-dependent receptor, beta-barrel domain"/>
    <property type="match status" value="1"/>
</dbReference>
<organism evidence="16 17">
    <name type="scientific">Vandammella animalimorsus</name>
    <dbReference type="NCBI Taxonomy" id="2029117"/>
    <lineage>
        <taxon>Bacteria</taxon>
        <taxon>Pseudomonadati</taxon>
        <taxon>Pseudomonadota</taxon>
        <taxon>Betaproteobacteria</taxon>
        <taxon>Burkholderiales</taxon>
        <taxon>Comamonadaceae</taxon>
        <taxon>Vandammella</taxon>
    </lineage>
</organism>
<evidence type="ECO:0000256" key="4">
    <source>
        <dbReference type="ARBA" id="ARBA00022496"/>
    </source>
</evidence>
<gene>
    <name evidence="16" type="ORF">CK625_02365</name>
</gene>
<comment type="similarity">
    <text evidence="11 12">Belongs to the TonB-dependent receptor family.</text>
</comment>
<accession>A0A2A2AKV4</accession>
<dbReference type="PROSITE" id="PS51257">
    <property type="entry name" value="PROKAR_LIPOPROTEIN"/>
    <property type="match status" value="1"/>
</dbReference>
<keyword evidence="6" id="KW-0408">Iron</keyword>
<evidence type="ECO:0000256" key="12">
    <source>
        <dbReference type="RuleBase" id="RU003357"/>
    </source>
</evidence>
<dbReference type="InterPro" id="IPR039426">
    <property type="entry name" value="TonB-dep_rcpt-like"/>
</dbReference>
<protein>
    <submittedName>
        <fullName evidence="16">TonB-dependent receptor</fullName>
    </submittedName>
</protein>
<dbReference type="Proteomes" id="UP000218054">
    <property type="component" value="Unassembled WGS sequence"/>
</dbReference>
<dbReference type="PANTHER" id="PTHR32552:SF81">
    <property type="entry name" value="TONB-DEPENDENT OUTER MEMBRANE RECEPTOR"/>
    <property type="match status" value="1"/>
</dbReference>
<dbReference type="PANTHER" id="PTHR32552">
    <property type="entry name" value="FERRICHROME IRON RECEPTOR-RELATED"/>
    <property type="match status" value="1"/>
</dbReference>
<dbReference type="SUPFAM" id="SSF56935">
    <property type="entry name" value="Porins"/>
    <property type="match status" value="1"/>
</dbReference>